<dbReference type="GO" id="GO:0006368">
    <property type="term" value="P:transcription elongation by RNA polymerase II"/>
    <property type="evidence" value="ECO:0007669"/>
    <property type="project" value="TreeGrafter"/>
</dbReference>
<keyword evidence="1" id="KW-0539">Nucleus</keyword>
<dbReference type="GO" id="GO:0006260">
    <property type="term" value="P:DNA replication"/>
    <property type="evidence" value="ECO:0007669"/>
    <property type="project" value="UniProtKB-KW"/>
</dbReference>
<keyword evidence="1" id="KW-0158">Chromosome</keyword>
<comment type="caution">
    <text evidence="3">The sequence shown here is derived from an EMBL/GenBank/DDBJ whole genome shotgun (WGS) entry which is preliminary data.</text>
</comment>
<evidence type="ECO:0000313" key="4">
    <source>
        <dbReference type="Proteomes" id="UP000886653"/>
    </source>
</evidence>
<dbReference type="PANTHER" id="PTHR13980">
    <property type="entry name" value="CDC68 RELATED"/>
    <property type="match status" value="1"/>
</dbReference>
<dbReference type="InterPro" id="IPR036005">
    <property type="entry name" value="Creatinase/aminopeptidase-like"/>
</dbReference>
<keyword evidence="1" id="KW-0234">DNA repair</keyword>
<dbReference type="AlphaFoldDB" id="A0A9P6NM75"/>
<feature type="domain" description="FACT complex subunit SPT16 N-terminal lobe" evidence="2">
    <location>
        <begin position="6"/>
        <end position="188"/>
    </location>
</feature>
<proteinExistence type="inferred from homology"/>
<dbReference type="GO" id="GO:0031491">
    <property type="term" value="F:nucleosome binding"/>
    <property type="evidence" value="ECO:0007669"/>
    <property type="project" value="TreeGrafter"/>
</dbReference>
<reference evidence="3" key="1">
    <citation type="submission" date="2013-11" db="EMBL/GenBank/DDBJ databases">
        <title>Genome sequence of the fusiform rust pathogen reveals effectors for host alternation and coevolution with pine.</title>
        <authorList>
            <consortium name="DOE Joint Genome Institute"/>
            <person name="Smith K."/>
            <person name="Pendleton A."/>
            <person name="Kubisiak T."/>
            <person name="Anderson C."/>
            <person name="Salamov A."/>
            <person name="Aerts A."/>
            <person name="Riley R."/>
            <person name="Clum A."/>
            <person name="Lindquist E."/>
            <person name="Ence D."/>
            <person name="Campbell M."/>
            <person name="Kronenberg Z."/>
            <person name="Feau N."/>
            <person name="Dhillon B."/>
            <person name="Hamelin R."/>
            <person name="Burleigh J."/>
            <person name="Smith J."/>
            <person name="Yandell M."/>
            <person name="Nelson C."/>
            <person name="Grigoriev I."/>
            <person name="Davis J."/>
        </authorList>
    </citation>
    <scope>NUCLEOTIDE SEQUENCE</scope>
    <source>
        <strain evidence="3">G11</strain>
    </source>
</reference>
<dbReference type="OrthoDB" id="10251642at2759"/>
<dbReference type="SMART" id="SM01285">
    <property type="entry name" value="FACT-Spt16_Nlob"/>
    <property type="match status" value="1"/>
</dbReference>
<dbReference type="Pfam" id="PF14826">
    <property type="entry name" value="FACT-Spt16_Nlob"/>
    <property type="match status" value="1"/>
</dbReference>
<dbReference type="EMBL" id="MU167225">
    <property type="protein sequence ID" value="KAG0149685.1"/>
    <property type="molecule type" value="Genomic_DNA"/>
</dbReference>
<dbReference type="FunFam" id="3.40.350.10:FF:000006">
    <property type="entry name" value="FACT complex subunit SPT16"/>
    <property type="match status" value="1"/>
</dbReference>
<keyword evidence="1" id="KW-0805">Transcription regulation</keyword>
<feature type="non-terminal residue" evidence="3">
    <location>
        <position position="322"/>
    </location>
</feature>
<comment type="subcellular location">
    <subcellularLocation>
        <location evidence="1">Nucleus</location>
    </subcellularLocation>
    <subcellularLocation>
        <location evidence="1">Chromosome</location>
    </subcellularLocation>
</comment>
<keyword evidence="1" id="KW-0804">Transcription</keyword>
<keyword evidence="1" id="KW-0235">DNA replication</keyword>
<dbReference type="GO" id="GO:0035101">
    <property type="term" value="C:FACT complex"/>
    <property type="evidence" value="ECO:0007669"/>
    <property type="project" value="UniProtKB-UniRule"/>
</dbReference>
<dbReference type="InterPro" id="IPR029149">
    <property type="entry name" value="Creatin/AminoP/Spt16_N"/>
</dbReference>
<dbReference type="PANTHER" id="PTHR13980:SF15">
    <property type="entry name" value="FACT COMPLEX SUBUNIT SPT16"/>
    <property type="match status" value="1"/>
</dbReference>
<dbReference type="GO" id="GO:0006281">
    <property type="term" value="P:DNA repair"/>
    <property type="evidence" value="ECO:0007669"/>
    <property type="project" value="UniProtKB-UniRule"/>
</dbReference>
<evidence type="ECO:0000256" key="1">
    <source>
        <dbReference type="RuleBase" id="RU367052"/>
    </source>
</evidence>
<dbReference type="InterPro" id="IPR040258">
    <property type="entry name" value="Spt16"/>
</dbReference>
<accession>A0A9P6NM75</accession>
<dbReference type="Gene3D" id="3.40.350.10">
    <property type="entry name" value="Creatinase/prolidase N-terminal domain"/>
    <property type="match status" value="1"/>
</dbReference>
<name>A0A9P6NM75_9BASI</name>
<dbReference type="SUPFAM" id="SSF55920">
    <property type="entry name" value="Creatinase/aminopeptidase"/>
    <property type="match status" value="1"/>
</dbReference>
<dbReference type="Gene3D" id="3.90.230.10">
    <property type="entry name" value="Creatinase/methionine aminopeptidase superfamily"/>
    <property type="match status" value="1"/>
</dbReference>
<comment type="subunit">
    <text evidence="1">Component of the FACT complex.</text>
</comment>
<dbReference type="Pfam" id="PF00557">
    <property type="entry name" value="Peptidase_M24"/>
    <property type="match status" value="1"/>
</dbReference>
<comment type="function">
    <text evidence="1">Component of the FACT complex, a general chromatin factor that acts to reorganize nucleosomes. The FACT complex is involved in multiple processes that require DNA as a template such as mRNA elongation, DNA replication and DNA repair. During transcription elongation the FACT complex acts as a histone chaperone that both destabilizes and restores nucleosomal structure. It facilitates the passage of RNA polymerase II and transcription by promoting the dissociation of one histone H2A-H2B dimer from the nucleosome, then subsequently promotes the reestablishment of the nucleosome following the passage of RNA polymerase II.</text>
</comment>
<dbReference type="Proteomes" id="UP000886653">
    <property type="component" value="Unassembled WGS sequence"/>
</dbReference>
<sequence length="322" mass="35985">MSDVKLNVELFYRRLGFVLDEWKTATEEDTEKLPLPSTGALLFVAGNADEANPYRKTGALQTYLLGYEFPSTLMLITPDEVTFLCSEGKAKILRVLENADKSKFKDSNSVNAAISVKILVKTKDVTQANKAMEEVLSAIEEVVGSGKKLGCLLKDKYAGKFVDEWNTFVKSKKKTDLFKEASDISSGLSVMLAVKEEEELANTQVACKMTHKLMGTLCQHMTTLIEAEKKITHERLTDFIESKLEDSSVWKGVKFSPDFDSTYSDWCYTPIIQSGGVYDLRTSAQSSDERLQDTGIILANLGIRYKSYCSNVCRTVMIDPHQ</sequence>
<dbReference type="InterPro" id="IPR029148">
    <property type="entry name" value="FACT-SPT16_Nlobe"/>
</dbReference>
<keyword evidence="1" id="KW-0227">DNA damage</keyword>
<protein>
    <recommendedName>
        <fullName evidence="1">FACT complex subunit</fullName>
    </recommendedName>
</protein>
<dbReference type="InterPro" id="IPR000994">
    <property type="entry name" value="Pept_M24"/>
</dbReference>
<gene>
    <name evidence="3" type="ORF">CROQUDRAFT_88765</name>
</gene>
<evidence type="ECO:0000313" key="3">
    <source>
        <dbReference type="EMBL" id="KAG0149685.1"/>
    </source>
</evidence>
<keyword evidence="4" id="KW-1185">Reference proteome</keyword>
<comment type="similarity">
    <text evidence="1">Belongs to the peptidase M24 family. SPT16 subfamily.</text>
</comment>
<evidence type="ECO:0000259" key="2">
    <source>
        <dbReference type="SMART" id="SM01285"/>
    </source>
</evidence>
<organism evidence="3 4">
    <name type="scientific">Cronartium quercuum f. sp. fusiforme G11</name>
    <dbReference type="NCBI Taxonomy" id="708437"/>
    <lineage>
        <taxon>Eukaryota</taxon>
        <taxon>Fungi</taxon>
        <taxon>Dikarya</taxon>
        <taxon>Basidiomycota</taxon>
        <taxon>Pucciniomycotina</taxon>
        <taxon>Pucciniomycetes</taxon>
        <taxon>Pucciniales</taxon>
        <taxon>Coleosporiaceae</taxon>
        <taxon>Cronartium</taxon>
    </lineage>
</organism>